<dbReference type="AlphaFoldDB" id="G7H772"/>
<sequence>MNTRRRSATRPIMAQMRLTKTVVAATAVYGALLMGCSIDSSPKLGTSGVQHDVAPLAERFKAVGKPTSATWIEITWCPANLDRTVPGPCDSSVNAIIELEPAVAQSLRAKYLSHEDPWTIDPLREMHTDPDAPTKFASARNPELGPELKAKLPLGTYEYSEALHSAVRSGRNLPHLHTTKPILVIGR</sequence>
<gene>
    <name evidence="1" type="ORF">GOARA_082_00860</name>
</gene>
<reference evidence="1 2" key="1">
    <citation type="submission" date="2011-11" db="EMBL/GenBank/DDBJ databases">
        <title>Whole genome shotgun sequence of Gordonia araii NBRC 100433.</title>
        <authorList>
            <person name="Yoshida Y."/>
            <person name="Hosoyama A."/>
            <person name="Tsuchikane K."/>
            <person name="Katsumata H."/>
            <person name="Yamazaki S."/>
            <person name="Fujita N."/>
        </authorList>
    </citation>
    <scope>NUCLEOTIDE SEQUENCE [LARGE SCALE GENOMIC DNA]</scope>
    <source>
        <strain evidence="1 2">NBRC 100433</strain>
    </source>
</reference>
<comment type="caution">
    <text evidence="1">The sequence shown here is derived from an EMBL/GenBank/DDBJ whole genome shotgun (WGS) entry which is preliminary data.</text>
</comment>
<organism evidence="1 2">
    <name type="scientific">Gordonia araii NBRC 100433</name>
    <dbReference type="NCBI Taxonomy" id="1073574"/>
    <lineage>
        <taxon>Bacteria</taxon>
        <taxon>Bacillati</taxon>
        <taxon>Actinomycetota</taxon>
        <taxon>Actinomycetes</taxon>
        <taxon>Mycobacteriales</taxon>
        <taxon>Gordoniaceae</taxon>
        <taxon>Gordonia</taxon>
    </lineage>
</organism>
<protein>
    <submittedName>
        <fullName evidence="1">Uncharacterized protein</fullName>
    </submittedName>
</protein>
<name>G7H772_9ACTN</name>
<evidence type="ECO:0000313" key="1">
    <source>
        <dbReference type="EMBL" id="GAB11697.1"/>
    </source>
</evidence>
<keyword evidence="2" id="KW-1185">Reference proteome</keyword>
<dbReference type="Proteomes" id="UP000035088">
    <property type="component" value="Unassembled WGS sequence"/>
</dbReference>
<proteinExistence type="predicted"/>
<evidence type="ECO:0000313" key="2">
    <source>
        <dbReference type="Proteomes" id="UP000035088"/>
    </source>
</evidence>
<accession>G7H772</accession>
<dbReference type="STRING" id="1073574.GOARA_082_00860"/>
<dbReference type="EMBL" id="BAEE01000082">
    <property type="protein sequence ID" value="GAB11697.1"/>
    <property type="molecule type" value="Genomic_DNA"/>
</dbReference>